<evidence type="ECO:0000313" key="3">
    <source>
        <dbReference type="Proteomes" id="UP000662074"/>
    </source>
</evidence>
<organism evidence="2 3">
    <name type="scientific">Mucilaginibacter galii</name>
    <dbReference type="NCBI Taxonomy" id="2005073"/>
    <lineage>
        <taxon>Bacteria</taxon>
        <taxon>Pseudomonadati</taxon>
        <taxon>Bacteroidota</taxon>
        <taxon>Sphingobacteriia</taxon>
        <taxon>Sphingobacteriales</taxon>
        <taxon>Sphingobacteriaceae</taxon>
        <taxon>Mucilaginibacter</taxon>
    </lineage>
</organism>
<proteinExistence type="predicted"/>
<dbReference type="Proteomes" id="UP000662074">
    <property type="component" value="Unassembled WGS sequence"/>
</dbReference>
<feature type="signal peptide" evidence="1">
    <location>
        <begin position="1"/>
        <end position="20"/>
    </location>
</feature>
<name>A0A917JAM3_9SPHI</name>
<comment type="caution">
    <text evidence="2">The sequence shown here is derived from an EMBL/GenBank/DDBJ whole genome shotgun (WGS) entry which is preliminary data.</text>
</comment>
<sequence>MINKLTLSVVLLLSVLSVSAQGIKFGIKGGLNAANFARSGNADFDIKGSNTLVGVQGGLFANLDLGRISIQSAIMYTGKGGGTYMDYVDDDIRDIIYGKASIYYLQVPVNLVYHVPLTKGKLFVGAGPFISRAINGRFNAYDKPKNANVAAYYRDRYASGIEFDSNKINGFKPFDYGINGLIGVQLNKVLLNLNYDLGLADINPERRSMYKTRTRSSGLTIGYIF</sequence>
<dbReference type="RefSeq" id="WP_188415191.1">
    <property type="nucleotide sequence ID" value="NZ_BMDO01000003.1"/>
</dbReference>
<evidence type="ECO:0000256" key="1">
    <source>
        <dbReference type="SAM" id="SignalP"/>
    </source>
</evidence>
<keyword evidence="1" id="KW-0732">Signal</keyword>
<evidence type="ECO:0008006" key="4">
    <source>
        <dbReference type="Google" id="ProtNLM"/>
    </source>
</evidence>
<dbReference type="EMBL" id="BMDO01000003">
    <property type="protein sequence ID" value="GGI50204.1"/>
    <property type="molecule type" value="Genomic_DNA"/>
</dbReference>
<accession>A0A917JAM3</accession>
<reference evidence="2" key="2">
    <citation type="submission" date="2020-09" db="EMBL/GenBank/DDBJ databases">
        <authorList>
            <person name="Sun Q."/>
            <person name="Sedlacek I."/>
        </authorList>
    </citation>
    <scope>NUCLEOTIDE SEQUENCE</scope>
    <source>
        <strain evidence="2">CCM 8711</strain>
    </source>
</reference>
<dbReference type="AlphaFoldDB" id="A0A917JAM3"/>
<protein>
    <recommendedName>
        <fullName evidence="4">PorT family protein</fullName>
    </recommendedName>
</protein>
<reference evidence="2" key="1">
    <citation type="journal article" date="2014" name="Int. J. Syst. Evol. Microbiol.">
        <title>Complete genome sequence of Corynebacterium casei LMG S-19264T (=DSM 44701T), isolated from a smear-ripened cheese.</title>
        <authorList>
            <consortium name="US DOE Joint Genome Institute (JGI-PGF)"/>
            <person name="Walter F."/>
            <person name="Albersmeier A."/>
            <person name="Kalinowski J."/>
            <person name="Ruckert C."/>
        </authorList>
    </citation>
    <scope>NUCLEOTIDE SEQUENCE</scope>
    <source>
        <strain evidence="2">CCM 8711</strain>
    </source>
</reference>
<evidence type="ECO:0000313" key="2">
    <source>
        <dbReference type="EMBL" id="GGI50204.1"/>
    </source>
</evidence>
<keyword evidence="3" id="KW-1185">Reference proteome</keyword>
<gene>
    <name evidence="2" type="ORF">GCM10011425_14160</name>
</gene>
<feature type="chain" id="PRO_5036825802" description="PorT family protein" evidence="1">
    <location>
        <begin position="21"/>
        <end position="225"/>
    </location>
</feature>